<dbReference type="EMBL" id="CP072270">
    <property type="protein sequence ID" value="QTK42557.1"/>
    <property type="molecule type" value="Genomic_DNA"/>
</dbReference>
<evidence type="ECO:0000313" key="2">
    <source>
        <dbReference type="EMBL" id="OWK64954.1"/>
    </source>
</evidence>
<reference evidence="3" key="2">
    <citation type="submission" date="2021-03" db="EMBL/GenBank/DDBJ databases">
        <title>Complete genome sequencing of Acinetobacter baumannii.</title>
        <authorList>
            <person name="Yadav B."/>
            <person name="Makwana N."/>
            <person name="Kharat A.S."/>
            <person name="Veeraraghavan B."/>
            <person name="Vijayakumar S."/>
            <person name="Priya M."/>
        </authorList>
    </citation>
    <scope>NUCLEOTIDE SEQUENCE</scope>
    <source>
        <strain evidence="3">KSK6</strain>
    </source>
</reference>
<dbReference type="AlphaFoldDB" id="A0A090C1Z2"/>
<keyword evidence="1" id="KW-0812">Transmembrane</keyword>
<keyword evidence="1" id="KW-1133">Transmembrane helix</keyword>
<dbReference type="Proteomes" id="UP000664966">
    <property type="component" value="Chromosome"/>
</dbReference>
<feature type="transmembrane region" description="Helical" evidence="1">
    <location>
        <begin position="12"/>
        <end position="35"/>
    </location>
</feature>
<keyword evidence="1" id="KW-0472">Membrane</keyword>
<protein>
    <submittedName>
        <fullName evidence="2">Uncharacterized protein</fullName>
    </submittedName>
</protein>
<evidence type="ECO:0000256" key="1">
    <source>
        <dbReference type="SAM" id="Phobius"/>
    </source>
</evidence>
<dbReference type="RefSeq" id="WP_045544439.1">
    <property type="nucleotide sequence ID" value="NZ_AP014649.1"/>
</dbReference>
<reference evidence="2 4" key="1">
    <citation type="submission" date="2017-05" db="EMBL/GenBank/DDBJ databases">
        <title>Draft genome sequence of MDR A. baumannii AB360.</title>
        <authorList>
            <person name="Wareham D.W."/>
            <person name="Bean D.C."/>
        </authorList>
    </citation>
    <scope>NUCLEOTIDE SEQUENCE [LARGE SCALE GENOMIC DNA]</scope>
    <source>
        <strain evidence="2 4">AB360</strain>
    </source>
</reference>
<name>A0A090C1Z2_ACIBA</name>
<organism evidence="2 4">
    <name type="scientific">Acinetobacter baumannii</name>
    <dbReference type="NCBI Taxonomy" id="470"/>
    <lineage>
        <taxon>Bacteria</taxon>
        <taxon>Pseudomonadati</taxon>
        <taxon>Pseudomonadota</taxon>
        <taxon>Gammaproteobacteria</taxon>
        <taxon>Moraxellales</taxon>
        <taxon>Moraxellaceae</taxon>
        <taxon>Acinetobacter</taxon>
        <taxon>Acinetobacter calcoaceticus/baumannii complex</taxon>
    </lineage>
</organism>
<sequence length="214" mass="24733">MSAEIASITSAFIQGWFTIMGAFLGAAALIGTFWFGAKSALNAHKADKLAEAKRDSYLELVKSWFNFILVFSSYQKINEDDDLNTQMNDFFDKLSLSFKDLTTALHQSSFISEPLTKEKILDFTMKLSEDYFFLTGKVAQYYLIKEERNEIYLQLMDFMNNYGLKCLELQKDLRIEIGISEDDVINSRILKKQKEFAEKMKNKIMKIRGHDFGL</sequence>
<evidence type="ECO:0000313" key="4">
    <source>
        <dbReference type="Proteomes" id="UP000197394"/>
    </source>
</evidence>
<gene>
    <name evidence="2" type="ORF">CBE85_19110</name>
    <name evidence="3" type="ORF">J6E47_14220</name>
</gene>
<proteinExistence type="predicted"/>
<evidence type="ECO:0000313" key="3">
    <source>
        <dbReference type="EMBL" id="QTK42557.1"/>
    </source>
</evidence>
<dbReference type="Proteomes" id="UP000197394">
    <property type="component" value="Unassembled WGS sequence"/>
</dbReference>
<dbReference type="EMBL" id="NGKM01000032">
    <property type="protein sequence ID" value="OWK64954.1"/>
    <property type="molecule type" value="Genomic_DNA"/>
</dbReference>
<accession>A0A090C1Z2</accession>